<gene>
    <name evidence="2" type="ORF">HRR80_002818</name>
</gene>
<comment type="caution">
    <text evidence="2">The sequence shown here is derived from an EMBL/GenBank/DDBJ whole genome shotgun (WGS) entry which is preliminary data.</text>
</comment>
<protein>
    <recommendedName>
        <fullName evidence="4">Major facilitator superfamily (MFS) profile domain-containing protein</fullName>
    </recommendedName>
</protein>
<keyword evidence="1" id="KW-0472">Membrane</keyword>
<dbReference type="Proteomes" id="UP001161757">
    <property type="component" value="Unassembled WGS sequence"/>
</dbReference>
<evidence type="ECO:0000313" key="3">
    <source>
        <dbReference type="Proteomes" id="UP001161757"/>
    </source>
</evidence>
<sequence>MIGAAAIGFRIRNSGRLWGELVAGASLALIAGIATSLTWNGSESFAVNMVEILLFGIGYGMALGTTLVAVLHFTEFEERAAIYGVVHLLTAIATLVALGIFGALFSSRAGLHMRLKLDGASQHEVEKLSLTSDSYPLPQCPRLIFNQIVQRCLDSLECLSNMSPQLQNVVRQSFVESIHDSLCKSSRSRHTYFEAYVS</sequence>
<dbReference type="EMBL" id="JAJGCB010000004">
    <property type="protein sequence ID" value="KAJ8992772.1"/>
    <property type="molecule type" value="Genomic_DNA"/>
</dbReference>
<organism evidence="2 3">
    <name type="scientific">Exophiala dermatitidis</name>
    <name type="common">Black yeast-like fungus</name>
    <name type="synonym">Wangiella dermatitidis</name>
    <dbReference type="NCBI Taxonomy" id="5970"/>
    <lineage>
        <taxon>Eukaryota</taxon>
        <taxon>Fungi</taxon>
        <taxon>Dikarya</taxon>
        <taxon>Ascomycota</taxon>
        <taxon>Pezizomycotina</taxon>
        <taxon>Eurotiomycetes</taxon>
        <taxon>Chaetothyriomycetidae</taxon>
        <taxon>Chaetothyriales</taxon>
        <taxon>Herpotrichiellaceae</taxon>
        <taxon>Exophiala</taxon>
    </lineage>
</organism>
<keyword evidence="1" id="KW-1133">Transmembrane helix</keyword>
<evidence type="ECO:0008006" key="4">
    <source>
        <dbReference type="Google" id="ProtNLM"/>
    </source>
</evidence>
<dbReference type="InterPro" id="IPR036259">
    <property type="entry name" value="MFS_trans_sf"/>
</dbReference>
<dbReference type="SUPFAM" id="SSF103473">
    <property type="entry name" value="MFS general substrate transporter"/>
    <property type="match status" value="1"/>
</dbReference>
<feature type="transmembrane region" description="Helical" evidence="1">
    <location>
        <begin position="52"/>
        <end position="74"/>
    </location>
</feature>
<proteinExistence type="predicted"/>
<feature type="transmembrane region" description="Helical" evidence="1">
    <location>
        <begin position="80"/>
        <end position="105"/>
    </location>
</feature>
<keyword evidence="1" id="KW-0812">Transmembrane</keyword>
<dbReference type="AlphaFoldDB" id="A0AAN6EZP4"/>
<evidence type="ECO:0000313" key="2">
    <source>
        <dbReference type="EMBL" id="KAJ8992772.1"/>
    </source>
</evidence>
<feature type="transmembrane region" description="Helical" evidence="1">
    <location>
        <begin position="21"/>
        <end position="40"/>
    </location>
</feature>
<reference evidence="2" key="1">
    <citation type="submission" date="2023-01" db="EMBL/GenBank/DDBJ databases">
        <title>Exophiala dermititidis isolated from Cystic Fibrosis Patient.</title>
        <authorList>
            <person name="Kurbessoian T."/>
            <person name="Crocker A."/>
            <person name="Murante D."/>
            <person name="Hogan D.A."/>
            <person name="Stajich J.E."/>
        </authorList>
    </citation>
    <scope>NUCLEOTIDE SEQUENCE</scope>
    <source>
        <strain evidence="2">Ex8</strain>
    </source>
</reference>
<accession>A0AAN6EZP4</accession>
<evidence type="ECO:0000256" key="1">
    <source>
        <dbReference type="SAM" id="Phobius"/>
    </source>
</evidence>
<name>A0AAN6EZP4_EXODE</name>